<dbReference type="InterPro" id="IPR036163">
    <property type="entry name" value="HMA_dom_sf"/>
</dbReference>
<sequence length="68" mass="7076">MLQFHIPRMTCGSCAKPVRAALLGADPSAGIQIDMAARTVSVDTVREPAVFLAALAEAGYPHLSRPAG</sequence>
<dbReference type="AlphaFoldDB" id="A0A8X8FT79"/>
<evidence type="ECO:0000259" key="1">
    <source>
        <dbReference type="PROSITE" id="PS50846"/>
    </source>
</evidence>
<dbReference type="GO" id="GO:0046872">
    <property type="term" value="F:metal ion binding"/>
    <property type="evidence" value="ECO:0007669"/>
    <property type="project" value="InterPro"/>
</dbReference>
<dbReference type="Pfam" id="PF00403">
    <property type="entry name" value="HMA"/>
    <property type="match status" value="1"/>
</dbReference>
<dbReference type="Gene3D" id="3.30.70.100">
    <property type="match status" value="1"/>
</dbReference>
<dbReference type="PROSITE" id="PS50846">
    <property type="entry name" value="HMA_2"/>
    <property type="match status" value="1"/>
</dbReference>
<dbReference type="InterPro" id="IPR006121">
    <property type="entry name" value="HMA_dom"/>
</dbReference>
<dbReference type="CDD" id="cd00371">
    <property type="entry name" value="HMA"/>
    <property type="match status" value="1"/>
</dbReference>
<dbReference type="SUPFAM" id="SSF55008">
    <property type="entry name" value="HMA, heavy metal-associated domain"/>
    <property type="match status" value="1"/>
</dbReference>
<organism evidence="2 3">
    <name type="scientific">Stenotrophomonas lacuserhaii</name>
    <dbReference type="NCBI Taxonomy" id="2760084"/>
    <lineage>
        <taxon>Bacteria</taxon>
        <taxon>Pseudomonadati</taxon>
        <taxon>Pseudomonadota</taxon>
        <taxon>Gammaproteobacteria</taxon>
        <taxon>Lysobacterales</taxon>
        <taxon>Lysobacteraceae</taxon>
        <taxon>Stenotrophomonas</taxon>
    </lineage>
</organism>
<dbReference type="Proteomes" id="UP000636938">
    <property type="component" value="Unassembled WGS sequence"/>
</dbReference>
<gene>
    <name evidence="2" type="ORF">H9654_02245</name>
</gene>
<dbReference type="EMBL" id="JACSQS010000001">
    <property type="protein sequence ID" value="MBD7953013.1"/>
    <property type="molecule type" value="Genomic_DNA"/>
</dbReference>
<evidence type="ECO:0000313" key="3">
    <source>
        <dbReference type="Proteomes" id="UP000636938"/>
    </source>
</evidence>
<proteinExistence type="predicted"/>
<feature type="domain" description="HMA" evidence="1">
    <location>
        <begin position="1"/>
        <end position="63"/>
    </location>
</feature>
<dbReference type="RefSeq" id="WP_191768673.1">
    <property type="nucleotide sequence ID" value="NZ_JACSQS010000001.1"/>
</dbReference>
<evidence type="ECO:0000313" key="2">
    <source>
        <dbReference type="EMBL" id="MBD7953013.1"/>
    </source>
</evidence>
<protein>
    <submittedName>
        <fullName evidence="2">Heavy-metal-associated domain-containing protein</fullName>
    </submittedName>
</protein>
<comment type="caution">
    <text evidence="2">The sequence shown here is derived from an EMBL/GenBank/DDBJ whole genome shotgun (WGS) entry which is preliminary data.</text>
</comment>
<name>A0A8X8FT79_9GAMM</name>
<accession>A0A8X8FT79</accession>
<keyword evidence="3" id="KW-1185">Reference proteome</keyword>
<reference evidence="2 3" key="1">
    <citation type="submission" date="2020-08" db="EMBL/GenBank/DDBJ databases">
        <title>A Genomic Blueprint of the Chicken Gut Microbiome.</title>
        <authorList>
            <person name="Gilroy R."/>
            <person name="Ravi A."/>
            <person name="Getino M."/>
            <person name="Pursley I."/>
            <person name="Horton D.L."/>
            <person name="Alikhan N.-F."/>
            <person name="Baker D."/>
            <person name="Gharbi K."/>
            <person name="Hall N."/>
            <person name="Watson M."/>
            <person name="Adriaenssens E.M."/>
            <person name="Foster-Nyarko E."/>
            <person name="Jarju S."/>
            <person name="Secka A."/>
            <person name="Antonio M."/>
            <person name="Oren A."/>
            <person name="Chaudhuri R."/>
            <person name="La Ragione R.M."/>
            <person name="Hildebrand F."/>
            <person name="Pallen M.J."/>
        </authorList>
    </citation>
    <scope>NUCLEOTIDE SEQUENCE [LARGE SCALE GENOMIC DNA]</scope>
    <source>
        <strain evidence="2 3">Sa5BUN4</strain>
    </source>
</reference>